<dbReference type="SMART" id="SM00703">
    <property type="entry name" value="NRF"/>
    <property type="match status" value="1"/>
</dbReference>
<feature type="domain" description="Nose resistant-to-fluoxetine protein N-terminal" evidence="4">
    <location>
        <begin position="143"/>
        <end position="259"/>
    </location>
</feature>
<comment type="caution">
    <text evidence="5">The sequence shown here is derived from an EMBL/GenBank/DDBJ whole genome shotgun (WGS) entry which is preliminary data.</text>
</comment>
<dbReference type="GO" id="GO:0016747">
    <property type="term" value="F:acyltransferase activity, transferring groups other than amino-acyl groups"/>
    <property type="evidence" value="ECO:0007669"/>
    <property type="project" value="InterPro"/>
</dbReference>
<gene>
    <name evidence="5" type="primary">nrf-6_0</name>
    <name evidence="5" type="ORF">FJT64_009867</name>
</gene>
<reference evidence="5 6" key="1">
    <citation type="submission" date="2019-07" db="EMBL/GenBank/DDBJ databases">
        <title>Draft genome assembly of a fouling barnacle, Amphibalanus amphitrite (Darwin, 1854): The first reference genome for Thecostraca.</title>
        <authorList>
            <person name="Kim W."/>
        </authorList>
    </citation>
    <scope>NUCLEOTIDE SEQUENCE [LARGE SCALE GENOMIC DNA]</scope>
    <source>
        <strain evidence="5">SNU_AA5</strain>
        <tissue evidence="5">Soma without cirri and trophi</tissue>
    </source>
</reference>
<feature type="transmembrane region" description="Helical" evidence="2">
    <location>
        <begin position="290"/>
        <end position="312"/>
    </location>
</feature>
<accession>A0A6A4VDY5</accession>
<evidence type="ECO:0000259" key="4">
    <source>
        <dbReference type="SMART" id="SM00703"/>
    </source>
</evidence>
<feature type="transmembrane region" description="Helical" evidence="2">
    <location>
        <begin position="332"/>
        <end position="349"/>
    </location>
</feature>
<dbReference type="InterPro" id="IPR006621">
    <property type="entry name" value="Nose-resist-to-fluoxetine_N"/>
</dbReference>
<feature type="transmembrane region" description="Helical" evidence="2">
    <location>
        <begin position="402"/>
        <end position="426"/>
    </location>
</feature>
<feature type="chain" id="PRO_5025637844" evidence="3">
    <location>
        <begin position="32"/>
        <end position="573"/>
    </location>
</feature>
<keyword evidence="2" id="KW-0472">Membrane</keyword>
<feature type="transmembrane region" description="Helical" evidence="2">
    <location>
        <begin position="468"/>
        <end position="490"/>
    </location>
</feature>
<evidence type="ECO:0000256" key="2">
    <source>
        <dbReference type="SAM" id="Phobius"/>
    </source>
</evidence>
<proteinExistence type="predicted"/>
<feature type="transmembrane region" description="Helical" evidence="2">
    <location>
        <begin position="438"/>
        <end position="456"/>
    </location>
</feature>
<feature type="region of interest" description="Disordered" evidence="1">
    <location>
        <begin position="543"/>
        <end position="573"/>
    </location>
</feature>
<dbReference type="EMBL" id="VIIS01001838">
    <property type="protein sequence ID" value="KAF0292105.1"/>
    <property type="molecule type" value="Genomic_DNA"/>
</dbReference>
<dbReference type="Pfam" id="PF20146">
    <property type="entry name" value="NRF"/>
    <property type="match status" value="1"/>
</dbReference>
<organism evidence="5 6">
    <name type="scientific">Amphibalanus amphitrite</name>
    <name type="common">Striped barnacle</name>
    <name type="synonym">Balanus amphitrite</name>
    <dbReference type="NCBI Taxonomy" id="1232801"/>
    <lineage>
        <taxon>Eukaryota</taxon>
        <taxon>Metazoa</taxon>
        <taxon>Ecdysozoa</taxon>
        <taxon>Arthropoda</taxon>
        <taxon>Crustacea</taxon>
        <taxon>Multicrustacea</taxon>
        <taxon>Cirripedia</taxon>
        <taxon>Thoracica</taxon>
        <taxon>Thoracicalcarea</taxon>
        <taxon>Balanomorpha</taxon>
        <taxon>Balanoidea</taxon>
        <taxon>Balanidae</taxon>
        <taxon>Amphibalaninae</taxon>
        <taxon>Amphibalanus</taxon>
    </lineage>
</organism>
<name>A0A6A4VDY5_AMPAM</name>
<evidence type="ECO:0000256" key="1">
    <source>
        <dbReference type="SAM" id="MobiDB-lite"/>
    </source>
</evidence>
<protein>
    <submittedName>
        <fullName evidence="5">Nose resistant to fluoxetine protein 6</fullName>
    </submittedName>
</protein>
<dbReference type="PANTHER" id="PTHR11161">
    <property type="entry name" value="O-ACYLTRANSFERASE"/>
    <property type="match status" value="1"/>
</dbReference>
<keyword evidence="3" id="KW-0732">Signal</keyword>
<feature type="signal peptide" evidence="3">
    <location>
        <begin position="1"/>
        <end position="31"/>
    </location>
</feature>
<sequence length="573" mass="63121">MTAAASTARPRSLLLLLAPMLLASLLTPSLAVSDHGLPQTTVPVGADWDWEFLNLWPRLLHIRRQFDRDGFPLQTDGEPPAVTGTGNKSGVLRTLELEDEDGGYQTAAVAHRRPHSDGPTPRDEAVARTLGPLITPIANTQLSAECYRDSQKYIQSIFTELWALRMFDATGKLPDGVLIGNVYPMGNWDECLNTTAHYTTTNPITKEKTEHSFDGKYCADPGGAEHLMESAVLKSASDNWWKNMLYINNLVDMDRQCIGQTWYLANDMQMFLFSPLVLLPLYHWPVLGQLWIIFLLCFFSGINAMVTVIHNLGPTGSLPDGDNKNFRYQRPWARIGPYLVGLYMGWILHKIRGRKIVLPAPLVAIGWLTSSLTACLIVYGLYDQPTVPPQTTNIIYPMLSRTAWSVCLAWVVFACVTGYGGVVNSILSWKALIPFSRLTYTSYLVSIDVQLLYWLTSKSPQYLDHLVLVYQFLGSLPVIFTVATVFSLAFESPMLALEKLIFPQPSRAAPAAAASKGPTADDALLKTTEPGAVGWLEHVNKAFEGEGDGPPASAELHHDEPGSAATAGTEVKG</sequence>
<evidence type="ECO:0000256" key="3">
    <source>
        <dbReference type="SAM" id="SignalP"/>
    </source>
</evidence>
<dbReference type="Pfam" id="PF01757">
    <property type="entry name" value="Acyl_transf_3"/>
    <property type="match status" value="1"/>
</dbReference>
<dbReference type="Proteomes" id="UP000440578">
    <property type="component" value="Unassembled WGS sequence"/>
</dbReference>
<dbReference type="AlphaFoldDB" id="A0A6A4VDY5"/>
<dbReference type="PANTHER" id="PTHR11161:SF69">
    <property type="entry name" value="NOSE RESISTANT TO FLUOXETINE PROTEIN 6-LIKE PROTEIN"/>
    <property type="match status" value="1"/>
</dbReference>
<dbReference type="OrthoDB" id="10006435at2759"/>
<evidence type="ECO:0000313" key="6">
    <source>
        <dbReference type="Proteomes" id="UP000440578"/>
    </source>
</evidence>
<keyword evidence="2" id="KW-0812">Transmembrane</keyword>
<feature type="transmembrane region" description="Helical" evidence="2">
    <location>
        <begin position="356"/>
        <end position="382"/>
    </location>
</feature>
<keyword evidence="6" id="KW-1185">Reference proteome</keyword>
<dbReference type="InterPro" id="IPR052728">
    <property type="entry name" value="O2_lipid_transport_reg"/>
</dbReference>
<keyword evidence="2" id="KW-1133">Transmembrane helix</keyword>
<evidence type="ECO:0000313" key="5">
    <source>
        <dbReference type="EMBL" id="KAF0292105.1"/>
    </source>
</evidence>
<dbReference type="InterPro" id="IPR002656">
    <property type="entry name" value="Acyl_transf_3_dom"/>
</dbReference>